<proteinExistence type="predicted"/>
<reference evidence="3" key="1">
    <citation type="submission" date="2018-05" db="EMBL/GenBank/DDBJ databases">
        <authorList>
            <person name="Lanie J.A."/>
            <person name="Ng W.-L."/>
            <person name="Kazmierczak K.M."/>
            <person name="Andrzejewski T.M."/>
            <person name="Davidsen T.M."/>
            <person name="Wayne K.J."/>
            <person name="Tettelin H."/>
            <person name="Glass J.I."/>
            <person name="Rusch D."/>
            <person name="Podicherti R."/>
            <person name="Tsui H.-C.T."/>
            <person name="Winkler M.E."/>
        </authorList>
    </citation>
    <scope>NUCLEOTIDE SEQUENCE</scope>
</reference>
<protein>
    <recommendedName>
        <fullName evidence="2">DUF6754 domain-containing protein</fullName>
    </recommendedName>
</protein>
<feature type="non-terminal residue" evidence="3">
    <location>
        <position position="153"/>
    </location>
</feature>
<keyword evidence="1" id="KW-0472">Membrane</keyword>
<gene>
    <name evidence="3" type="ORF">METZ01_LOCUS353995</name>
</gene>
<sequence length="153" mass="17219">MVELNIIGNQSKLELENLVIFDSSGNEMEFVYDKDVLVNGLKSSENTNSLWLYKNNSDHWTVGYNSESDIGRFNFDVKDFGWIFVHGKDVIFLAIIVSSLILLYFIQKAGYGEKIYLRPIAGLKAIEEAVGRATEMGKSVLFVPGISDLDQVE</sequence>
<keyword evidence="1" id="KW-1133">Transmembrane helix</keyword>
<organism evidence="3">
    <name type="scientific">marine metagenome</name>
    <dbReference type="NCBI Taxonomy" id="408172"/>
    <lineage>
        <taxon>unclassified sequences</taxon>
        <taxon>metagenomes</taxon>
        <taxon>ecological metagenomes</taxon>
    </lineage>
</organism>
<dbReference type="AlphaFoldDB" id="A0A382RWV4"/>
<dbReference type="InterPro" id="IPR046642">
    <property type="entry name" value="DUF6754"/>
</dbReference>
<dbReference type="Pfam" id="PF20539">
    <property type="entry name" value="DUF6754"/>
    <property type="match status" value="1"/>
</dbReference>
<evidence type="ECO:0000256" key="1">
    <source>
        <dbReference type="SAM" id="Phobius"/>
    </source>
</evidence>
<feature type="domain" description="DUF6754" evidence="2">
    <location>
        <begin position="86"/>
        <end position="152"/>
    </location>
</feature>
<accession>A0A382RWV4</accession>
<dbReference type="EMBL" id="UINC01124177">
    <property type="protein sequence ID" value="SVD01141.1"/>
    <property type="molecule type" value="Genomic_DNA"/>
</dbReference>
<evidence type="ECO:0000259" key="2">
    <source>
        <dbReference type="Pfam" id="PF20539"/>
    </source>
</evidence>
<name>A0A382RWV4_9ZZZZ</name>
<evidence type="ECO:0000313" key="3">
    <source>
        <dbReference type="EMBL" id="SVD01141.1"/>
    </source>
</evidence>
<keyword evidence="1" id="KW-0812">Transmembrane</keyword>
<feature type="transmembrane region" description="Helical" evidence="1">
    <location>
        <begin position="90"/>
        <end position="106"/>
    </location>
</feature>